<feature type="signal peptide" evidence="1">
    <location>
        <begin position="1"/>
        <end position="22"/>
    </location>
</feature>
<feature type="chain" id="PRO_5009225730" description="DUF5667 domain-containing protein" evidence="1">
    <location>
        <begin position="23"/>
        <end position="172"/>
    </location>
</feature>
<dbReference type="STRING" id="1801752.A3J61_01540"/>
<dbReference type="Proteomes" id="UP000179686">
    <property type="component" value="Unassembled WGS sequence"/>
</dbReference>
<keyword evidence="1" id="KW-0732">Signal</keyword>
<accession>A0A1F6VR44</accession>
<gene>
    <name evidence="2" type="ORF">A3J61_01540</name>
</gene>
<dbReference type="AlphaFoldDB" id="A0A1F6VR44"/>
<evidence type="ECO:0000256" key="1">
    <source>
        <dbReference type="SAM" id="SignalP"/>
    </source>
</evidence>
<reference evidence="2 3" key="1">
    <citation type="journal article" date="2016" name="Nat. Commun.">
        <title>Thousands of microbial genomes shed light on interconnected biogeochemical processes in an aquifer system.</title>
        <authorList>
            <person name="Anantharaman K."/>
            <person name="Brown C.T."/>
            <person name="Hug L.A."/>
            <person name="Sharon I."/>
            <person name="Castelle C.J."/>
            <person name="Probst A.J."/>
            <person name="Thomas B.C."/>
            <person name="Singh A."/>
            <person name="Wilkins M.J."/>
            <person name="Karaoz U."/>
            <person name="Brodie E.L."/>
            <person name="Williams K.H."/>
            <person name="Hubbard S.S."/>
            <person name="Banfield J.F."/>
        </authorList>
    </citation>
    <scope>NUCLEOTIDE SEQUENCE [LARGE SCALE GENOMIC DNA]</scope>
</reference>
<name>A0A1F6VR44_9BACT</name>
<organism evidence="2 3">
    <name type="scientific">Candidatus Nomurabacteria bacterium RIFCSPHIGHO2_02_FULL_38_15</name>
    <dbReference type="NCBI Taxonomy" id="1801752"/>
    <lineage>
        <taxon>Bacteria</taxon>
        <taxon>Candidatus Nomuraibacteriota</taxon>
    </lineage>
</organism>
<evidence type="ECO:0000313" key="2">
    <source>
        <dbReference type="EMBL" id="OGI72042.1"/>
    </source>
</evidence>
<proteinExistence type="predicted"/>
<sequence>MKKYLSILAIVSVIFLGVSVFAEEGTGTNSGPKDKVLELRQKMDEKLKDRTEKIRGNSAESKVVDIACAQTSVEARDTAIISAFDAYSVAIKTALEARKVAVKDAWAKTTSSERANARRIANQAYNTASKEAHRALNSARKTAWDTHKSDMKKCGAAAGIDTMGTVTGGLSL</sequence>
<evidence type="ECO:0000313" key="3">
    <source>
        <dbReference type="Proteomes" id="UP000179686"/>
    </source>
</evidence>
<comment type="caution">
    <text evidence="2">The sequence shown here is derived from an EMBL/GenBank/DDBJ whole genome shotgun (WGS) entry which is preliminary data.</text>
</comment>
<protein>
    <recommendedName>
        <fullName evidence="4">DUF5667 domain-containing protein</fullName>
    </recommendedName>
</protein>
<evidence type="ECO:0008006" key="4">
    <source>
        <dbReference type="Google" id="ProtNLM"/>
    </source>
</evidence>
<dbReference type="EMBL" id="MFUC01000013">
    <property type="protein sequence ID" value="OGI72042.1"/>
    <property type="molecule type" value="Genomic_DNA"/>
</dbReference>